<protein>
    <submittedName>
        <fullName evidence="3">Uncharacterized protein</fullName>
    </submittedName>
</protein>
<keyword evidence="2" id="KW-0732">Signal</keyword>
<comment type="caution">
    <text evidence="3">The sequence shown here is derived from an EMBL/GenBank/DDBJ whole genome shotgun (WGS) entry which is preliminary data.</text>
</comment>
<dbReference type="EMBL" id="CAJPDQ010000042">
    <property type="protein sequence ID" value="CAF9932138.1"/>
    <property type="molecule type" value="Genomic_DNA"/>
</dbReference>
<evidence type="ECO:0000256" key="1">
    <source>
        <dbReference type="SAM" id="MobiDB-lite"/>
    </source>
</evidence>
<reference evidence="3" key="1">
    <citation type="submission" date="2021-03" db="EMBL/GenBank/DDBJ databases">
        <authorList>
            <person name="Tagirdzhanova G."/>
        </authorList>
    </citation>
    <scope>NUCLEOTIDE SEQUENCE</scope>
</reference>
<accession>A0A8H3IU08</accession>
<sequence length="236" mass="24195">MKSIISSVILLTCVVGGLAQPHHKKHHKAAAKAKDANKTGAAAAPASSAPAAVQNPPTGASGPALIVVKESSPDAAANWAKDTAVVSNFLNLAPTLKGTAFVAQAKIALNAELNELSHKANLDADPAVTSNPTIAAANNSLVTLGHFQDVVDLLRIMSEVGDSSGVRDSDDINLNRCANVLPSIDAYLKAAGTDFRSARPFNCDVNGRIATGAPGKTKPFAGYNPDSNDADDTVPI</sequence>
<dbReference type="OrthoDB" id="2117996at2759"/>
<name>A0A8H3IU08_9LECA</name>
<gene>
    <name evidence="3" type="ORF">GOMPHAMPRED_006502</name>
</gene>
<feature type="compositionally biased region" description="Low complexity" evidence="1">
    <location>
        <begin position="38"/>
        <end position="52"/>
    </location>
</feature>
<dbReference type="Proteomes" id="UP000664169">
    <property type="component" value="Unassembled WGS sequence"/>
</dbReference>
<organism evidence="3 4">
    <name type="scientific">Gomphillus americanus</name>
    <dbReference type="NCBI Taxonomy" id="1940652"/>
    <lineage>
        <taxon>Eukaryota</taxon>
        <taxon>Fungi</taxon>
        <taxon>Dikarya</taxon>
        <taxon>Ascomycota</taxon>
        <taxon>Pezizomycotina</taxon>
        <taxon>Lecanoromycetes</taxon>
        <taxon>OSLEUM clade</taxon>
        <taxon>Ostropomycetidae</taxon>
        <taxon>Ostropales</taxon>
        <taxon>Graphidaceae</taxon>
        <taxon>Gomphilloideae</taxon>
        <taxon>Gomphillus</taxon>
    </lineage>
</organism>
<feature type="region of interest" description="Disordered" evidence="1">
    <location>
        <begin position="24"/>
        <end position="57"/>
    </location>
</feature>
<keyword evidence="4" id="KW-1185">Reference proteome</keyword>
<proteinExistence type="predicted"/>
<feature type="chain" id="PRO_5034059491" evidence="2">
    <location>
        <begin position="20"/>
        <end position="236"/>
    </location>
</feature>
<evidence type="ECO:0000256" key="2">
    <source>
        <dbReference type="SAM" id="SignalP"/>
    </source>
</evidence>
<feature type="region of interest" description="Disordered" evidence="1">
    <location>
        <begin position="214"/>
        <end position="236"/>
    </location>
</feature>
<feature type="signal peptide" evidence="2">
    <location>
        <begin position="1"/>
        <end position="19"/>
    </location>
</feature>
<dbReference type="AlphaFoldDB" id="A0A8H3IU08"/>
<evidence type="ECO:0000313" key="4">
    <source>
        <dbReference type="Proteomes" id="UP000664169"/>
    </source>
</evidence>
<evidence type="ECO:0000313" key="3">
    <source>
        <dbReference type="EMBL" id="CAF9932138.1"/>
    </source>
</evidence>